<evidence type="ECO:0000313" key="1">
    <source>
        <dbReference type="EMBL" id="OGH61899.1"/>
    </source>
</evidence>
<dbReference type="EMBL" id="MFPV01000031">
    <property type="protein sequence ID" value="OGH61899.1"/>
    <property type="molecule type" value="Genomic_DNA"/>
</dbReference>
<dbReference type="AlphaFoldDB" id="A0A1F6LR93"/>
<accession>A0A1F6LR93</accession>
<gene>
    <name evidence="1" type="ORF">A2848_02190</name>
</gene>
<comment type="caution">
    <text evidence="1">The sequence shown here is derived from an EMBL/GenBank/DDBJ whole genome shotgun (WGS) entry which is preliminary data.</text>
</comment>
<protein>
    <submittedName>
        <fullName evidence="1">Uncharacterized protein</fullName>
    </submittedName>
</protein>
<dbReference type="Proteomes" id="UP000176329">
    <property type="component" value="Unassembled WGS sequence"/>
</dbReference>
<organism evidence="1 2">
    <name type="scientific">Candidatus Magasanikbacteria bacterium RIFCSPHIGHO2_01_FULL_50_8</name>
    <dbReference type="NCBI Taxonomy" id="1798674"/>
    <lineage>
        <taxon>Bacteria</taxon>
        <taxon>Candidatus Magasanikiibacteriota</taxon>
    </lineage>
</organism>
<evidence type="ECO:0000313" key="2">
    <source>
        <dbReference type="Proteomes" id="UP000176329"/>
    </source>
</evidence>
<name>A0A1F6LR93_9BACT</name>
<reference evidence="1 2" key="1">
    <citation type="journal article" date="2016" name="Nat. Commun.">
        <title>Thousands of microbial genomes shed light on interconnected biogeochemical processes in an aquifer system.</title>
        <authorList>
            <person name="Anantharaman K."/>
            <person name="Brown C.T."/>
            <person name="Hug L.A."/>
            <person name="Sharon I."/>
            <person name="Castelle C.J."/>
            <person name="Probst A.J."/>
            <person name="Thomas B.C."/>
            <person name="Singh A."/>
            <person name="Wilkins M.J."/>
            <person name="Karaoz U."/>
            <person name="Brodie E.L."/>
            <person name="Williams K.H."/>
            <person name="Hubbard S.S."/>
            <person name="Banfield J.F."/>
        </authorList>
    </citation>
    <scope>NUCLEOTIDE SEQUENCE [LARGE SCALE GENOMIC DNA]</scope>
</reference>
<proteinExistence type="predicted"/>
<sequence>MDADYGMWSPDDLTDDNLDRYNAIAEKIVDLAPERLILYCNQLIESAISSGNTELASDIADTIALTDARLTKFKDERRAQRTAERQKTLEARVEQAWRDYEASPRERKLQFLDGYFTGVLTPRTAREQQLHDTYRAMRIRDIYDDRKKSKTYQALATAIDIIHARPPVFKMLSGELQAKIRSQIAERFDDMMESSYHPDRVAARREITRCLDLGILTIDHDMELLERATS</sequence>